<dbReference type="AlphaFoldDB" id="A0A8J7IZD0"/>
<dbReference type="Proteomes" id="UP000610931">
    <property type="component" value="Unassembled WGS sequence"/>
</dbReference>
<dbReference type="PROSITE" id="PS50093">
    <property type="entry name" value="PKD"/>
    <property type="match status" value="1"/>
</dbReference>
<reference evidence="2" key="1">
    <citation type="submission" date="2020-12" db="EMBL/GenBank/DDBJ databases">
        <title>Snuella sp. nov., isolated from sediment in Incheon.</title>
        <authorList>
            <person name="Kim W."/>
        </authorList>
    </citation>
    <scope>NUCLEOTIDE SEQUENCE</scope>
    <source>
        <strain evidence="2">CAU 1569</strain>
    </source>
</reference>
<keyword evidence="3" id="KW-1185">Reference proteome</keyword>
<comment type="caution">
    <text evidence="2">The sequence shown here is derived from an EMBL/GenBank/DDBJ whole genome shotgun (WGS) entry which is preliminary data.</text>
</comment>
<accession>A0A8J7IZD0</accession>
<dbReference type="InterPro" id="IPR000601">
    <property type="entry name" value="PKD_dom"/>
</dbReference>
<dbReference type="Gene3D" id="2.60.40.10">
    <property type="entry name" value="Immunoglobulins"/>
    <property type="match status" value="1"/>
</dbReference>
<protein>
    <submittedName>
        <fullName evidence="2">PKD domain-containing protein</fullName>
    </submittedName>
</protein>
<dbReference type="CDD" id="cd00146">
    <property type="entry name" value="PKD"/>
    <property type="match status" value="1"/>
</dbReference>
<dbReference type="SUPFAM" id="SSF49299">
    <property type="entry name" value="PKD domain"/>
    <property type="match status" value="1"/>
</dbReference>
<dbReference type="InterPro" id="IPR022409">
    <property type="entry name" value="PKD/Chitinase_dom"/>
</dbReference>
<dbReference type="EMBL" id="JAELVQ010000001">
    <property type="protein sequence ID" value="MBJ6366622.1"/>
    <property type="molecule type" value="Genomic_DNA"/>
</dbReference>
<evidence type="ECO:0000313" key="3">
    <source>
        <dbReference type="Proteomes" id="UP000610931"/>
    </source>
</evidence>
<dbReference type="SMART" id="SM00089">
    <property type="entry name" value="PKD"/>
    <property type="match status" value="1"/>
</dbReference>
<gene>
    <name evidence="2" type="ORF">JF259_00845</name>
</gene>
<evidence type="ECO:0000313" key="2">
    <source>
        <dbReference type="EMBL" id="MBJ6366622.1"/>
    </source>
</evidence>
<dbReference type="Pfam" id="PF18911">
    <property type="entry name" value="PKD_4"/>
    <property type="match status" value="1"/>
</dbReference>
<proteinExistence type="predicted"/>
<sequence>MINHIIMKPFKIFFILIVSLTCIQCDSNDEAPLFPIADFQFLVEGALVTFNGTVSSDTQSYTWDFGDGNTSTEEDPVYAYAAAGEYEVSLTATSPNGTFIETKTVAILPSFEILLTGGPAKPEGKSWHLKAAYTAGLEGASGVENSLSIFQPSIDNLLNAVGLEKSYQDTFTFVHDGSYKIDNVDGNSLMALVYANFERQADIREVSWDPGLVPLANVMYTPATDATWSISDDDFSVTATDPTTGAPYQADFSGKRRLITGDYFGFKDANGFVIIKDITETTMNVAISIGAVQHPDLYAFPTLMFHLSFEAL</sequence>
<organism evidence="2 3">
    <name type="scientific">Snuella sedimenti</name>
    <dbReference type="NCBI Taxonomy" id="2798802"/>
    <lineage>
        <taxon>Bacteria</taxon>
        <taxon>Pseudomonadati</taxon>
        <taxon>Bacteroidota</taxon>
        <taxon>Flavobacteriia</taxon>
        <taxon>Flavobacteriales</taxon>
        <taxon>Flavobacteriaceae</taxon>
        <taxon>Snuella</taxon>
    </lineage>
</organism>
<name>A0A8J7IZD0_9FLAO</name>
<dbReference type="InterPro" id="IPR013783">
    <property type="entry name" value="Ig-like_fold"/>
</dbReference>
<evidence type="ECO:0000259" key="1">
    <source>
        <dbReference type="PROSITE" id="PS50093"/>
    </source>
</evidence>
<feature type="domain" description="PKD" evidence="1">
    <location>
        <begin position="48"/>
        <end position="107"/>
    </location>
</feature>
<dbReference type="InterPro" id="IPR035986">
    <property type="entry name" value="PKD_dom_sf"/>
</dbReference>